<proteinExistence type="predicted"/>
<reference evidence="3" key="1">
    <citation type="submission" date="2016-10" db="EMBL/GenBank/DDBJ databases">
        <authorList>
            <person name="Varghese N."/>
            <person name="Submissions S."/>
        </authorList>
    </citation>
    <scope>NUCLEOTIDE SEQUENCE [LARGE SCALE GENOMIC DNA]</scope>
    <source>
        <strain evidence="3">CGMCC 1.6992</strain>
    </source>
</reference>
<name>A0A1G7KUN8_9DEIN</name>
<dbReference type="AlphaFoldDB" id="A0A1G7KUN8"/>
<gene>
    <name evidence="2" type="ORF">SAMN04488243_15019</name>
</gene>
<dbReference type="RefSeq" id="WP_093008611.1">
    <property type="nucleotide sequence ID" value="NZ_FNBC01000050.1"/>
</dbReference>
<keyword evidence="1" id="KW-0175">Coiled coil</keyword>
<dbReference type="PANTHER" id="PTHR35531:SF1">
    <property type="entry name" value="INNER MEMBRANE PROTEIN YBCI-RELATED"/>
    <property type="match status" value="1"/>
</dbReference>
<sequence length="544" mass="59997">MTAGTHLAGAALTASLLRGLGVEVGLLEGLALAWGSVMPDIDTTTSGPGKFVRPLSSFLERRFGHRTLTHSLPFLLALALLLLPLREASPGAYWAFLAGYLSHLLLDTLNVNGVPLLWPWRVQFFFFPSREWRIRYASPQEATLALFLALSGFALWPLSGRGFASTFRHLVGTPEVAVLDYLDWRDRWEVWADVKGFNRETQEPVEGRFLVVEALGREGVLVEDELGRTLAVSRDGQVVAYRVRMVRGRPQALKEWRLDLSGRLLADLLQALPRSARRVWITGEARPATAPPPLVPPVGTYPRVEASENPPRLRFHAARPEDLAPLAGLYLQAGSAVVRAAFAPGEEAALELPALPALPTLHPLVFSLPSLSGLLVKPGDRVEEGEPIARRVEEGPLQDLEDQAQAKAEEAARLEGELSRAEERCRAEREALRGELARLRDEVGRLRYLVAQGAEAPLRLAEGEARLEEAEARLTRLALDCAGEKARLEEAIREARLAQARLLRRRERAAEAQLVRSPVSGRVVEVKVRDLRPGEVVVEVVIAE</sequence>
<dbReference type="EMBL" id="FNBC01000050">
    <property type="protein sequence ID" value="SDF40968.1"/>
    <property type="molecule type" value="Genomic_DNA"/>
</dbReference>
<evidence type="ECO:0000313" key="2">
    <source>
        <dbReference type="EMBL" id="SDF40968.1"/>
    </source>
</evidence>
<dbReference type="Proteomes" id="UP000199446">
    <property type="component" value="Unassembled WGS sequence"/>
</dbReference>
<dbReference type="PANTHER" id="PTHR35531">
    <property type="entry name" value="INNER MEMBRANE PROTEIN YBCI-RELATED"/>
    <property type="match status" value="1"/>
</dbReference>
<dbReference type="OrthoDB" id="5459053at2"/>
<dbReference type="STRING" id="482827.SAMN04488243_15019"/>
<dbReference type="InterPro" id="IPR007404">
    <property type="entry name" value="YdjM-like"/>
</dbReference>
<evidence type="ECO:0000256" key="1">
    <source>
        <dbReference type="SAM" id="Coils"/>
    </source>
</evidence>
<keyword evidence="3" id="KW-1185">Reference proteome</keyword>
<dbReference type="Pfam" id="PF04307">
    <property type="entry name" value="YdjM"/>
    <property type="match status" value="1"/>
</dbReference>
<feature type="coiled-coil region" evidence="1">
    <location>
        <begin position="397"/>
        <end position="505"/>
    </location>
</feature>
<protein>
    <submittedName>
        <fullName evidence="2">Inner membrane protein</fullName>
    </submittedName>
</protein>
<evidence type="ECO:0000313" key="3">
    <source>
        <dbReference type="Proteomes" id="UP000199446"/>
    </source>
</evidence>
<organism evidence="2 3">
    <name type="scientific">Thermus arciformis</name>
    <dbReference type="NCBI Taxonomy" id="482827"/>
    <lineage>
        <taxon>Bacteria</taxon>
        <taxon>Thermotogati</taxon>
        <taxon>Deinococcota</taxon>
        <taxon>Deinococci</taxon>
        <taxon>Thermales</taxon>
        <taxon>Thermaceae</taxon>
        <taxon>Thermus</taxon>
    </lineage>
</organism>
<accession>A0A1G7KUN8</accession>